<evidence type="ECO:0000313" key="1">
    <source>
        <dbReference type="EMBL" id="KZB96242.1"/>
    </source>
</evidence>
<reference evidence="1" key="1">
    <citation type="submission" date="2016-03" db="EMBL/GenBank/DDBJ databases">
        <title>Sphingomonas melonis TY, whole genome shotgun sequencing.</title>
        <authorList>
            <person name="Wang H."/>
            <person name="Zhu P."/>
        </authorList>
    </citation>
    <scope>NUCLEOTIDE SEQUENCE [LARGE SCALE GENOMIC DNA]</scope>
    <source>
        <strain evidence="1">TY</strain>
    </source>
</reference>
<comment type="caution">
    <text evidence="1">The sequence shown here is derived from an EMBL/GenBank/DDBJ whole genome shotgun (WGS) entry which is preliminary data.</text>
</comment>
<accession>A0A175Y5Y8</accession>
<dbReference type="STRING" id="621456.BJP26_16350"/>
<dbReference type="AlphaFoldDB" id="A0A175Y5Y8"/>
<dbReference type="KEGG" id="smy:BJP26_16350"/>
<dbReference type="GeneID" id="93799584"/>
<dbReference type="Pfam" id="PF20398">
    <property type="entry name" value="DUF6691"/>
    <property type="match status" value="1"/>
</dbReference>
<protein>
    <recommendedName>
        <fullName evidence="3">Transporter</fullName>
    </recommendedName>
</protein>
<keyword evidence="2" id="KW-1185">Reference proteome</keyword>
<sequence length="139" mass="14414">MTQRHAPVLTAFGCGLLFGIGLVISGMTDPARIRAFLDVTGNWNPSLALVMIGAIATAAPFFAYARRREGNDGGGGQDGRRIDAQLVIGATIFGIGWGLTGICPGPAFVNLVAAPQPVVLLLVAMGGGLALSRWIVARR</sequence>
<evidence type="ECO:0008006" key="3">
    <source>
        <dbReference type="Google" id="ProtNLM"/>
    </source>
</evidence>
<organism evidence="1 2">
    <name type="scientific">Sphingomonas melonis TY</name>
    <dbReference type="NCBI Taxonomy" id="621456"/>
    <lineage>
        <taxon>Bacteria</taxon>
        <taxon>Pseudomonadati</taxon>
        <taxon>Pseudomonadota</taxon>
        <taxon>Alphaproteobacteria</taxon>
        <taxon>Sphingomonadales</taxon>
        <taxon>Sphingomonadaceae</taxon>
        <taxon>Sphingomonas</taxon>
    </lineage>
</organism>
<evidence type="ECO:0000313" key="2">
    <source>
        <dbReference type="Proteomes" id="UP000078460"/>
    </source>
</evidence>
<dbReference type="EMBL" id="LQCK02000004">
    <property type="protein sequence ID" value="KZB96242.1"/>
    <property type="molecule type" value="Genomic_DNA"/>
</dbReference>
<gene>
    <name evidence="1" type="ORF">AVM11_13695</name>
</gene>
<dbReference type="Proteomes" id="UP000078460">
    <property type="component" value="Unassembled WGS sequence"/>
</dbReference>
<dbReference type="RefSeq" id="WP_017978004.1">
    <property type="nucleotide sequence ID" value="NZ_CP017578.1"/>
</dbReference>
<dbReference type="InterPro" id="IPR046513">
    <property type="entry name" value="DUF6691"/>
</dbReference>
<dbReference type="OrthoDB" id="9790409at2"/>
<name>A0A175Y5Y8_9SPHN</name>
<proteinExistence type="predicted"/>